<comment type="caution">
    <text evidence="1">The sequence shown here is derived from an EMBL/GenBank/DDBJ whole genome shotgun (WGS) entry which is preliminary data.</text>
</comment>
<dbReference type="AlphaFoldDB" id="A0A062V516"/>
<organism evidence="1 2">
    <name type="scientific">Hyphomonas polymorpha PS728</name>
    <dbReference type="NCBI Taxonomy" id="1280954"/>
    <lineage>
        <taxon>Bacteria</taxon>
        <taxon>Pseudomonadati</taxon>
        <taxon>Pseudomonadota</taxon>
        <taxon>Alphaproteobacteria</taxon>
        <taxon>Hyphomonadales</taxon>
        <taxon>Hyphomonadaceae</taxon>
        <taxon>Hyphomonas</taxon>
    </lineage>
</organism>
<evidence type="ECO:0000313" key="1">
    <source>
        <dbReference type="EMBL" id="KCZ97061.1"/>
    </source>
</evidence>
<protein>
    <submittedName>
        <fullName evidence="1">Uncharacterized protein</fullName>
    </submittedName>
</protein>
<dbReference type="STRING" id="1280954.HPO_16835"/>
<gene>
    <name evidence="1" type="ORF">HPO_16835</name>
</gene>
<keyword evidence="2" id="KW-1185">Reference proteome</keyword>
<dbReference type="PATRIC" id="fig|1280954.3.peg.3398"/>
<sequence>MPLQNRADPFGHLHAVPERGLFMGNRGGCFHREDRTLKARQWASQRWIICRLDFKGRRRTLMRPGHYTELFFLDEATALAGGHRPCFECRRQEAEAFRQALLRAGRLTPGASISDADALSAGAMQQVLTSRRAREIITPARLPDGAMYAVEGKAFLVHEGRARAWSFSGYGPALPLHEAGIRLTPEIICAAINSGYEVSLHTSIGSV</sequence>
<accession>A0A062V516</accession>
<evidence type="ECO:0000313" key="2">
    <source>
        <dbReference type="Proteomes" id="UP000027100"/>
    </source>
</evidence>
<dbReference type="RefSeq" id="WP_035601399.1">
    <property type="nucleotide sequence ID" value="NZ_ARYM01000026.1"/>
</dbReference>
<name>A0A062V516_9PROT</name>
<dbReference type="EMBL" id="ARYM01000026">
    <property type="protein sequence ID" value="KCZ97061.1"/>
    <property type="molecule type" value="Genomic_DNA"/>
</dbReference>
<reference evidence="1 2" key="1">
    <citation type="journal article" date="2014" name="Antonie Van Leeuwenhoek">
        <title>Hyphomonas beringensis sp. nov. and Hyphomonas chukchiensis sp. nov., isolated from surface seawater of the Bering Sea and Chukchi Sea.</title>
        <authorList>
            <person name="Li C."/>
            <person name="Lai Q."/>
            <person name="Li G."/>
            <person name="Dong C."/>
            <person name="Wang J."/>
            <person name="Liao Y."/>
            <person name="Shao Z."/>
        </authorList>
    </citation>
    <scope>NUCLEOTIDE SEQUENCE [LARGE SCALE GENOMIC DNA]</scope>
    <source>
        <strain evidence="1 2">PS728</strain>
    </source>
</reference>
<dbReference type="Proteomes" id="UP000027100">
    <property type="component" value="Unassembled WGS sequence"/>
</dbReference>
<proteinExistence type="predicted"/>
<dbReference type="eggNOG" id="ENOG5031E6R">
    <property type="taxonomic scope" value="Bacteria"/>
</dbReference>
<dbReference type="OrthoDB" id="894286at2"/>